<dbReference type="SMART" id="SM00192">
    <property type="entry name" value="LDLa"/>
    <property type="match status" value="1"/>
</dbReference>
<dbReference type="Proteomes" id="UP001431783">
    <property type="component" value="Unassembled WGS sequence"/>
</dbReference>
<keyword evidence="3 10" id="KW-0812">Transmembrane</keyword>
<keyword evidence="4" id="KW-0677">Repeat</keyword>
<evidence type="ECO:0000256" key="5">
    <source>
        <dbReference type="ARBA" id="ARBA00022989"/>
    </source>
</evidence>
<dbReference type="InterPro" id="IPR036055">
    <property type="entry name" value="LDL_receptor-like_sf"/>
</dbReference>
<dbReference type="PRINTS" id="PR00261">
    <property type="entry name" value="LDLRECEPTOR"/>
</dbReference>
<evidence type="ECO:0000256" key="3">
    <source>
        <dbReference type="ARBA" id="ARBA00022692"/>
    </source>
</evidence>
<accession>A0AAW1VF00</accession>
<evidence type="ECO:0000256" key="7">
    <source>
        <dbReference type="ARBA" id="ARBA00023157"/>
    </source>
</evidence>
<dbReference type="PANTHER" id="PTHR24270">
    <property type="entry name" value="LOW-DENSITY LIPOPROTEIN RECEPTOR-RELATED"/>
    <property type="match status" value="1"/>
</dbReference>
<dbReference type="GO" id="GO:0005886">
    <property type="term" value="C:plasma membrane"/>
    <property type="evidence" value="ECO:0007669"/>
    <property type="project" value="TreeGrafter"/>
</dbReference>
<reference evidence="13 14" key="1">
    <citation type="submission" date="2023-03" db="EMBL/GenBank/DDBJ databases">
        <title>Genome insight into feeding habits of ladybird beetles.</title>
        <authorList>
            <person name="Li H.-S."/>
            <person name="Huang Y.-H."/>
            <person name="Pang H."/>
        </authorList>
    </citation>
    <scope>NUCLEOTIDE SEQUENCE [LARGE SCALE GENOMIC DNA]</scope>
    <source>
        <strain evidence="13">SYSU_2023b</strain>
        <tissue evidence="13">Whole body</tissue>
    </source>
</reference>
<dbReference type="InterPro" id="IPR002172">
    <property type="entry name" value="LDrepeatLR_classA_rpt"/>
</dbReference>
<dbReference type="AlphaFoldDB" id="A0AAW1VF00"/>
<feature type="chain" id="PRO_5043844880" description="Ig-like domain-containing protein" evidence="11">
    <location>
        <begin position="20"/>
        <end position="412"/>
    </location>
</feature>
<dbReference type="InterPro" id="IPR023415">
    <property type="entry name" value="LDLR_class-A_CS"/>
</dbReference>
<dbReference type="GO" id="GO:0016192">
    <property type="term" value="P:vesicle-mediated transport"/>
    <property type="evidence" value="ECO:0007669"/>
    <property type="project" value="UniProtKB-ARBA"/>
</dbReference>
<evidence type="ECO:0000259" key="12">
    <source>
        <dbReference type="PROSITE" id="PS50835"/>
    </source>
</evidence>
<keyword evidence="11" id="KW-0732">Signal</keyword>
<comment type="caution">
    <text evidence="8">Lacks conserved residue(s) required for the propagation of feature annotation.</text>
</comment>
<comment type="subcellular location">
    <subcellularLocation>
        <location evidence="2">Endomembrane system</location>
    </subcellularLocation>
    <subcellularLocation>
        <location evidence="1">Membrane</location>
        <topology evidence="1">Single-pass membrane protein</topology>
    </subcellularLocation>
</comment>
<feature type="region of interest" description="Disordered" evidence="9">
    <location>
        <begin position="384"/>
        <end position="412"/>
    </location>
</feature>
<dbReference type="EMBL" id="JARQZJ010000135">
    <property type="protein sequence ID" value="KAK9892545.1"/>
    <property type="molecule type" value="Genomic_DNA"/>
</dbReference>
<gene>
    <name evidence="13" type="ORF">WA026_020528</name>
</gene>
<evidence type="ECO:0000256" key="11">
    <source>
        <dbReference type="SAM" id="SignalP"/>
    </source>
</evidence>
<dbReference type="PROSITE" id="PS50835">
    <property type="entry name" value="IG_LIKE"/>
    <property type="match status" value="1"/>
</dbReference>
<name>A0AAW1VF00_9CUCU</name>
<dbReference type="InterPro" id="IPR050685">
    <property type="entry name" value="LDLR"/>
</dbReference>
<keyword evidence="5 10" id="KW-1133">Transmembrane helix</keyword>
<evidence type="ECO:0000256" key="2">
    <source>
        <dbReference type="ARBA" id="ARBA00004308"/>
    </source>
</evidence>
<feature type="transmembrane region" description="Helical" evidence="10">
    <location>
        <begin position="269"/>
        <end position="290"/>
    </location>
</feature>
<proteinExistence type="predicted"/>
<feature type="domain" description="Ig-like" evidence="12">
    <location>
        <begin position="35"/>
        <end position="128"/>
    </location>
</feature>
<evidence type="ECO:0000256" key="1">
    <source>
        <dbReference type="ARBA" id="ARBA00004167"/>
    </source>
</evidence>
<keyword evidence="6 10" id="KW-0472">Membrane</keyword>
<dbReference type="SUPFAM" id="SSF57424">
    <property type="entry name" value="LDL receptor-like module"/>
    <property type="match status" value="1"/>
</dbReference>
<dbReference type="CDD" id="cd00112">
    <property type="entry name" value="LDLa"/>
    <property type="match status" value="1"/>
</dbReference>
<dbReference type="PANTHER" id="PTHR24270:SF60">
    <property type="entry name" value="CUB AND LDLA DOMAIN, ISOFORM A-RELATED"/>
    <property type="match status" value="1"/>
</dbReference>
<protein>
    <recommendedName>
        <fullName evidence="12">Ig-like domain-containing protein</fullName>
    </recommendedName>
</protein>
<evidence type="ECO:0000256" key="8">
    <source>
        <dbReference type="PROSITE-ProRule" id="PRU00124"/>
    </source>
</evidence>
<dbReference type="Pfam" id="PF00057">
    <property type="entry name" value="Ldl_recept_a"/>
    <property type="match status" value="1"/>
</dbReference>
<dbReference type="PROSITE" id="PS50068">
    <property type="entry name" value="LDLRA_2"/>
    <property type="match status" value="1"/>
</dbReference>
<evidence type="ECO:0000313" key="14">
    <source>
        <dbReference type="Proteomes" id="UP001431783"/>
    </source>
</evidence>
<evidence type="ECO:0000256" key="10">
    <source>
        <dbReference type="SAM" id="Phobius"/>
    </source>
</evidence>
<feature type="signal peptide" evidence="11">
    <location>
        <begin position="1"/>
        <end position="19"/>
    </location>
</feature>
<evidence type="ECO:0000313" key="13">
    <source>
        <dbReference type="EMBL" id="KAK9892545.1"/>
    </source>
</evidence>
<organism evidence="13 14">
    <name type="scientific">Henosepilachna vigintioctopunctata</name>
    <dbReference type="NCBI Taxonomy" id="420089"/>
    <lineage>
        <taxon>Eukaryota</taxon>
        <taxon>Metazoa</taxon>
        <taxon>Ecdysozoa</taxon>
        <taxon>Arthropoda</taxon>
        <taxon>Hexapoda</taxon>
        <taxon>Insecta</taxon>
        <taxon>Pterygota</taxon>
        <taxon>Neoptera</taxon>
        <taxon>Endopterygota</taxon>
        <taxon>Coleoptera</taxon>
        <taxon>Polyphaga</taxon>
        <taxon>Cucujiformia</taxon>
        <taxon>Coccinelloidea</taxon>
        <taxon>Coccinellidae</taxon>
        <taxon>Epilachninae</taxon>
        <taxon>Epilachnini</taxon>
        <taxon>Henosepilachna</taxon>
    </lineage>
</organism>
<keyword evidence="14" id="KW-1185">Reference proteome</keyword>
<sequence>MYITILFLYLLELAPIVLCKANLQIIKKVEKFFIPLSSVDPRSFSVEEQLGAHFSLLCELVFSQNETGYDAHISWIKKSNKFNTTVDFEHLSNSSLEDFYTSVVPSELNKAEKKFDPLKMSDNGSYICFTIKFKKYVTVDVIVRSDVRVHKDRPIIFLDATFCSSTMFKCMSNGVCIISHYLCDGKADCKDGSDESTEVCNGDPCKDKLRCEDGRCIPTAWCCDKNHDVNCTVTYRPKCCQLLAETYEELEYGPPNLTAIQPSNSSAKYLFISVCILSILFSLVLLLLILSKVMIFAKKTSLQQRLRHPDLAIYHRNSLSSNDDNSLHLCHIPYDLYSYRNGVRTSNRVGEMSVFPVDDSDTVNPLLTIPGRRVDDRPPAYREVMGPQRPANFLDPPPPYTSRELLNDERNC</sequence>
<dbReference type="GO" id="GO:0012505">
    <property type="term" value="C:endomembrane system"/>
    <property type="evidence" value="ECO:0007669"/>
    <property type="project" value="UniProtKB-SubCell"/>
</dbReference>
<evidence type="ECO:0000256" key="9">
    <source>
        <dbReference type="SAM" id="MobiDB-lite"/>
    </source>
</evidence>
<evidence type="ECO:0000256" key="6">
    <source>
        <dbReference type="ARBA" id="ARBA00023136"/>
    </source>
</evidence>
<dbReference type="Gene3D" id="4.10.400.10">
    <property type="entry name" value="Low-density Lipoprotein Receptor"/>
    <property type="match status" value="1"/>
</dbReference>
<keyword evidence="7" id="KW-1015">Disulfide bond</keyword>
<evidence type="ECO:0000256" key="4">
    <source>
        <dbReference type="ARBA" id="ARBA00022737"/>
    </source>
</evidence>
<dbReference type="PROSITE" id="PS01209">
    <property type="entry name" value="LDLRA_1"/>
    <property type="match status" value="1"/>
</dbReference>
<dbReference type="InterPro" id="IPR007110">
    <property type="entry name" value="Ig-like_dom"/>
</dbReference>
<comment type="caution">
    <text evidence="13">The sequence shown here is derived from an EMBL/GenBank/DDBJ whole genome shotgun (WGS) entry which is preliminary data.</text>
</comment>